<gene>
    <name evidence="1" type="ORF">ALO91_102485</name>
</gene>
<protein>
    <submittedName>
        <fullName evidence="1">Transposase, IS4 protein</fullName>
    </submittedName>
</protein>
<comment type="caution">
    <text evidence="1">The sequence shown here is derived from an EMBL/GenBank/DDBJ whole genome shotgun (WGS) entry which is preliminary data.</text>
</comment>
<sequence>MQKNAVTLHRKKIDLIYQEAWRRLLTYDVIRREASQAAMAF</sequence>
<reference evidence="1 2" key="1">
    <citation type="submission" date="2015-09" db="EMBL/GenBank/DDBJ databases">
        <title>Genome announcement of multiple Pseudomonas syringae strains.</title>
        <authorList>
            <person name="Thakur S."/>
            <person name="Wang P.W."/>
            <person name="Gong Y."/>
            <person name="Weir B.S."/>
            <person name="Guttman D.S."/>
        </authorList>
    </citation>
    <scope>NUCLEOTIDE SEQUENCE [LARGE SCALE GENOMIC DNA]</scope>
    <source>
        <strain evidence="1 2">ICMP2802</strain>
    </source>
</reference>
<dbReference type="AlphaFoldDB" id="A0A0L8IRZ2"/>
<dbReference type="PATRIC" id="fig|199198.4.peg.5540"/>
<name>A0A0L8IRZ2_PSESX</name>
<evidence type="ECO:0000313" key="1">
    <source>
        <dbReference type="EMBL" id="KPW27512.1"/>
    </source>
</evidence>
<accession>A0A0L8IRZ2</accession>
<organism evidence="1 2">
    <name type="scientific">Pseudomonas syringae pv. aceris</name>
    <dbReference type="NCBI Taxonomy" id="199198"/>
    <lineage>
        <taxon>Bacteria</taxon>
        <taxon>Pseudomonadati</taxon>
        <taxon>Pseudomonadota</taxon>
        <taxon>Gammaproteobacteria</taxon>
        <taxon>Pseudomonadales</taxon>
        <taxon>Pseudomonadaceae</taxon>
        <taxon>Pseudomonas</taxon>
        <taxon>Pseudomonas syringae</taxon>
    </lineage>
</organism>
<proteinExistence type="predicted"/>
<dbReference type="EMBL" id="LJPM01000016">
    <property type="protein sequence ID" value="KPW27512.1"/>
    <property type="molecule type" value="Genomic_DNA"/>
</dbReference>
<dbReference type="Proteomes" id="UP000050297">
    <property type="component" value="Unassembled WGS sequence"/>
</dbReference>
<evidence type="ECO:0000313" key="2">
    <source>
        <dbReference type="Proteomes" id="UP000050297"/>
    </source>
</evidence>